<proteinExistence type="predicted"/>
<dbReference type="EMBL" id="JAWDJW010007175">
    <property type="protein sequence ID" value="KAK3062680.1"/>
    <property type="molecule type" value="Genomic_DNA"/>
</dbReference>
<organism evidence="1 2">
    <name type="scientific">Coniosporium uncinatum</name>
    <dbReference type="NCBI Taxonomy" id="93489"/>
    <lineage>
        <taxon>Eukaryota</taxon>
        <taxon>Fungi</taxon>
        <taxon>Dikarya</taxon>
        <taxon>Ascomycota</taxon>
        <taxon>Pezizomycotina</taxon>
        <taxon>Dothideomycetes</taxon>
        <taxon>Dothideomycetes incertae sedis</taxon>
        <taxon>Coniosporium</taxon>
    </lineage>
</organism>
<gene>
    <name evidence="1" type="ORF">LTS18_003572</name>
</gene>
<name>A0ACC3D6W8_9PEZI</name>
<sequence length="144" mass="15262">MSSSRRVFGYDAHGFSKPTKAPEVVMQTTEAVTPSAPVKNAPATIDRRPAFAREATQDSLLAYSLWSSETNDAISTHSSSGSGDEALSRATTTQSSSDASPLNKGKGRVVILQRPFGPVKKTIKPIPKIQIGQAEAGILSAMLF</sequence>
<keyword evidence="2" id="KW-1185">Reference proteome</keyword>
<evidence type="ECO:0000313" key="2">
    <source>
        <dbReference type="Proteomes" id="UP001186974"/>
    </source>
</evidence>
<reference evidence="1" key="1">
    <citation type="submission" date="2024-09" db="EMBL/GenBank/DDBJ databases">
        <title>Black Yeasts Isolated from many extreme environments.</title>
        <authorList>
            <person name="Coleine C."/>
            <person name="Stajich J.E."/>
            <person name="Selbmann L."/>
        </authorList>
    </citation>
    <scope>NUCLEOTIDE SEQUENCE</scope>
    <source>
        <strain evidence="1">CCFEE 5737</strain>
    </source>
</reference>
<dbReference type="Proteomes" id="UP001186974">
    <property type="component" value="Unassembled WGS sequence"/>
</dbReference>
<comment type="caution">
    <text evidence="1">The sequence shown here is derived from an EMBL/GenBank/DDBJ whole genome shotgun (WGS) entry which is preliminary data.</text>
</comment>
<protein>
    <submittedName>
        <fullName evidence="1">Uncharacterized protein</fullName>
    </submittedName>
</protein>
<evidence type="ECO:0000313" key="1">
    <source>
        <dbReference type="EMBL" id="KAK3062680.1"/>
    </source>
</evidence>
<accession>A0ACC3D6W8</accession>